<dbReference type="Proteomes" id="UP000298058">
    <property type="component" value="Unassembled WGS sequence"/>
</dbReference>
<feature type="domain" description="HTH marR-type" evidence="4">
    <location>
        <begin position="14"/>
        <end position="146"/>
    </location>
</feature>
<dbReference type="InterPro" id="IPR036390">
    <property type="entry name" value="WH_DNA-bd_sf"/>
</dbReference>
<dbReference type="EMBL" id="RQHW01000013">
    <property type="protein sequence ID" value="TGN20379.1"/>
    <property type="molecule type" value="Genomic_DNA"/>
</dbReference>
<dbReference type="InterPro" id="IPR036388">
    <property type="entry name" value="WH-like_DNA-bd_sf"/>
</dbReference>
<dbReference type="RefSeq" id="WP_135759243.1">
    <property type="nucleotide sequence ID" value="NZ_RQHW01000013.1"/>
</dbReference>
<dbReference type="SUPFAM" id="SSF46785">
    <property type="entry name" value="Winged helix' DNA-binding domain"/>
    <property type="match status" value="1"/>
</dbReference>
<gene>
    <name evidence="5" type="ORF">EHS15_03985</name>
</gene>
<evidence type="ECO:0000256" key="2">
    <source>
        <dbReference type="ARBA" id="ARBA00023125"/>
    </source>
</evidence>
<protein>
    <submittedName>
        <fullName evidence="5">MarR family transcriptional regulator</fullName>
    </submittedName>
</protein>
<name>A0A4R9M571_9LEPT</name>
<dbReference type="SMART" id="SM00347">
    <property type="entry name" value="HTH_MARR"/>
    <property type="match status" value="1"/>
</dbReference>
<keyword evidence="3" id="KW-0804">Transcription</keyword>
<dbReference type="PRINTS" id="PR00598">
    <property type="entry name" value="HTHMARR"/>
</dbReference>
<evidence type="ECO:0000256" key="3">
    <source>
        <dbReference type="ARBA" id="ARBA00023163"/>
    </source>
</evidence>
<dbReference type="OrthoDB" id="9799747at2"/>
<dbReference type="GO" id="GO:0003677">
    <property type="term" value="F:DNA binding"/>
    <property type="evidence" value="ECO:0007669"/>
    <property type="project" value="UniProtKB-KW"/>
</dbReference>
<reference evidence="5" key="1">
    <citation type="journal article" date="2019" name="PLoS Negl. Trop. Dis.">
        <title>Revisiting the worldwide diversity of Leptospira species in the environment.</title>
        <authorList>
            <person name="Vincent A.T."/>
            <person name="Schiettekatte O."/>
            <person name="Bourhy P."/>
            <person name="Veyrier F.J."/>
            <person name="Picardeau M."/>
        </authorList>
    </citation>
    <scope>NUCLEOTIDE SEQUENCE [LARGE SCALE GENOMIC DNA]</scope>
    <source>
        <strain evidence="5">201300427</strain>
    </source>
</reference>
<dbReference type="PANTHER" id="PTHR42756:SF1">
    <property type="entry name" value="TRANSCRIPTIONAL REPRESSOR OF EMRAB OPERON"/>
    <property type="match status" value="1"/>
</dbReference>
<keyword evidence="6" id="KW-1185">Reference proteome</keyword>
<sequence length="152" mass="17288">MGTKFKGNKKEIQALDSFIKLKRASESLSSRVTAEFSKLNISESQFGVLETLYHLGPLCQKELGDKILKSTGNITLVIDNLEKRHLVERVRSVEDRRFISIHLTGDGKKFIESIFPDHVKRITNEFSVLTVEEQETLGNICRKLGKKDTSHE</sequence>
<keyword evidence="1" id="KW-0805">Transcription regulation</keyword>
<evidence type="ECO:0000313" key="6">
    <source>
        <dbReference type="Proteomes" id="UP000298058"/>
    </source>
</evidence>
<dbReference type="InterPro" id="IPR000835">
    <property type="entry name" value="HTH_MarR-typ"/>
</dbReference>
<dbReference type="Pfam" id="PF01047">
    <property type="entry name" value="MarR"/>
    <property type="match status" value="1"/>
</dbReference>
<keyword evidence="2" id="KW-0238">DNA-binding</keyword>
<dbReference type="AlphaFoldDB" id="A0A4R9M571"/>
<evidence type="ECO:0000256" key="1">
    <source>
        <dbReference type="ARBA" id="ARBA00023015"/>
    </source>
</evidence>
<organism evidence="5 6">
    <name type="scientific">Leptospira idonii</name>
    <dbReference type="NCBI Taxonomy" id="1193500"/>
    <lineage>
        <taxon>Bacteria</taxon>
        <taxon>Pseudomonadati</taxon>
        <taxon>Spirochaetota</taxon>
        <taxon>Spirochaetia</taxon>
        <taxon>Leptospirales</taxon>
        <taxon>Leptospiraceae</taxon>
        <taxon>Leptospira</taxon>
    </lineage>
</organism>
<dbReference type="GO" id="GO:0003700">
    <property type="term" value="F:DNA-binding transcription factor activity"/>
    <property type="evidence" value="ECO:0007669"/>
    <property type="project" value="InterPro"/>
</dbReference>
<evidence type="ECO:0000313" key="5">
    <source>
        <dbReference type="EMBL" id="TGN20379.1"/>
    </source>
</evidence>
<proteinExistence type="predicted"/>
<dbReference type="PANTHER" id="PTHR42756">
    <property type="entry name" value="TRANSCRIPTIONAL REGULATOR, MARR"/>
    <property type="match status" value="1"/>
</dbReference>
<dbReference type="PROSITE" id="PS50995">
    <property type="entry name" value="HTH_MARR_2"/>
    <property type="match status" value="1"/>
</dbReference>
<dbReference type="Gene3D" id="1.10.10.10">
    <property type="entry name" value="Winged helix-like DNA-binding domain superfamily/Winged helix DNA-binding domain"/>
    <property type="match status" value="1"/>
</dbReference>
<accession>A0A4R9M571</accession>
<evidence type="ECO:0000259" key="4">
    <source>
        <dbReference type="PROSITE" id="PS50995"/>
    </source>
</evidence>
<comment type="caution">
    <text evidence="5">The sequence shown here is derived from an EMBL/GenBank/DDBJ whole genome shotgun (WGS) entry which is preliminary data.</text>
</comment>